<accession>A0A5J5C318</accession>
<gene>
    <name evidence="2" type="ORF">F0562_000223</name>
</gene>
<organism evidence="2 3">
    <name type="scientific">Nyssa sinensis</name>
    <dbReference type="NCBI Taxonomy" id="561372"/>
    <lineage>
        <taxon>Eukaryota</taxon>
        <taxon>Viridiplantae</taxon>
        <taxon>Streptophyta</taxon>
        <taxon>Embryophyta</taxon>
        <taxon>Tracheophyta</taxon>
        <taxon>Spermatophyta</taxon>
        <taxon>Magnoliopsida</taxon>
        <taxon>eudicotyledons</taxon>
        <taxon>Gunneridae</taxon>
        <taxon>Pentapetalae</taxon>
        <taxon>asterids</taxon>
        <taxon>Cornales</taxon>
        <taxon>Nyssaceae</taxon>
        <taxon>Nyssa</taxon>
    </lineage>
</organism>
<dbReference type="OrthoDB" id="776378at2759"/>
<feature type="compositionally biased region" description="Basic and acidic residues" evidence="1">
    <location>
        <begin position="21"/>
        <end position="41"/>
    </location>
</feature>
<evidence type="ECO:0000256" key="1">
    <source>
        <dbReference type="SAM" id="MobiDB-lite"/>
    </source>
</evidence>
<dbReference type="EMBL" id="CM018031">
    <property type="protein sequence ID" value="KAA8548510.1"/>
    <property type="molecule type" value="Genomic_DNA"/>
</dbReference>
<name>A0A5J5C318_9ASTE</name>
<evidence type="ECO:0000313" key="2">
    <source>
        <dbReference type="EMBL" id="KAA8548510.1"/>
    </source>
</evidence>
<sequence>MGCGESKHAVATGNTISQRMKLSDDVTKKSKDTETIPEKLTNDANTNSLVQKCQAISQNRKEDSAGGNAKAVADEEVVNENAVLKEGDDIKESNEKKEGGDVKEGDEERKLNDAVEEKGSVEETKTVTINEPTKGNEEDLIKEAKVVPTVEPKDSIVTVTFAAEQVKLPNTDEVQIFTLHPNDQT</sequence>
<keyword evidence="3" id="KW-1185">Reference proteome</keyword>
<feature type="compositionally biased region" description="Basic and acidic residues" evidence="1">
    <location>
        <begin position="83"/>
        <end position="125"/>
    </location>
</feature>
<evidence type="ECO:0000313" key="3">
    <source>
        <dbReference type="Proteomes" id="UP000325577"/>
    </source>
</evidence>
<dbReference type="Proteomes" id="UP000325577">
    <property type="component" value="Linkage Group LG0"/>
</dbReference>
<feature type="region of interest" description="Disordered" evidence="1">
    <location>
        <begin position="79"/>
        <end position="136"/>
    </location>
</feature>
<reference evidence="2 3" key="1">
    <citation type="submission" date="2019-09" db="EMBL/GenBank/DDBJ databases">
        <title>A chromosome-level genome assembly of the Chinese tupelo Nyssa sinensis.</title>
        <authorList>
            <person name="Yang X."/>
            <person name="Kang M."/>
            <person name="Yang Y."/>
            <person name="Xiong H."/>
            <person name="Wang M."/>
            <person name="Zhang Z."/>
            <person name="Wang Z."/>
            <person name="Wu H."/>
            <person name="Ma T."/>
            <person name="Liu J."/>
            <person name="Xi Z."/>
        </authorList>
    </citation>
    <scope>NUCLEOTIDE SEQUENCE [LARGE SCALE GENOMIC DNA]</scope>
    <source>
        <strain evidence="2">J267</strain>
        <tissue evidence="2">Leaf</tissue>
    </source>
</reference>
<proteinExistence type="predicted"/>
<feature type="region of interest" description="Disordered" evidence="1">
    <location>
        <begin position="1"/>
        <end position="46"/>
    </location>
</feature>
<dbReference type="AlphaFoldDB" id="A0A5J5C318"/>
<protein>
    <submittedName>
        <fullName evidence="2">Uncharacterized protein</fullName>
    </submittedName>
</protein>